<dbReference type="AlphaFoldDB" id="A0AAE0MCM9"/>
<evidence type="ECO:0000256" key="1">
    <source>
        <dbReference type="ARBA" id="ARBA00005466"/>
    </source>
</evidence>
<protein>
    <submittedName>
        <fullName evidence="7">FAD binding domain-containing protein</fullName>
    </submittedName>
</protein>
<dbReference type="Pfam" id="PF01565">
    <property type="entry name" value="FAD_binding_4"/>
    <property type="match status" value="1"/>
</dbReference>
<reference evidence="7" key="1">
    <citation type="journal article" date="2023" name="Mol. Phylogenet. Evol.">
        <title>Genome-scale phylogeny and comparative genomics of the fungal order Sordariales.</title>
        <authorList>
            <person name="Hensen N."/>
            <person name="Bonometti L."/>
            <person name="Westerberg I."/>
            <person name="Brannstrom I.O."/>
            <person name="Guillou S."/>
            <person name="Cros-Aarteil S."/>
            <person name="Calhoun S."/>
            <person name="Haridas S."/>
            <person name="Kuo A."/>
            <person name="Mondo S."/>
            <person name="Pangilinan J."/>
            <person name="Riley R."/>
            <person name="LaButti K."/>
            <person name="Andreopoulos B."/>
            <person name="Lipzen A."/>
            <person name="Chen C."/>
            <person name="Yan M."/>
            <person name="Daum C."/>
            <person name="Ng V."/>
            <person name="Clum A."/>
            <person name="Steindorff A."/>
            <person name="Ohm R.A."/>
            <person name="Martin F."/>
            <person name="Silar P."/>
            <person name="Natvig D.O."/>
            <person name="Lalanne C."/>
            <person name="Gautier V."/>
            <person name="Ament-Velasquez S.L."/>
            <person name="Kruys A."/>
            <person name="Hutchinson M.I."/>
            <person name="Powell A.J."/>
            <person name="Barry K."/>
            <person name="Miller A.N."/>
            <person name="Grigoriev I.V."/>
            <person name="Debuchy R."/>
            <person name="Gladieux P."/>
            <person name="Hiltunen Thoren M."/>
            <person name="Johannesson H."/>
        </authorList>
    </citation>
    <scope>NUCLEOTIDE SEQUENCE</scope>
    <source>
        <strain evidence="7">CBS 118394</strain>
    </source>
</reference>
<accession>A0AAE0MCM9</accession>
<dbReference type="InterPro" id="IPR050416">
    <property type="entry name" value="FAD-linked_Oxidoreductase"/>
</dbReference>
<dbReference type="PANTHER" id="PTHR42973">
    <property type="entry name" value="BINDING OXIDOREDUCTASE, PUTATIVE (AFU_ORTHOLOGUE AFUA_1G17690)-RELATED"/>
    <property type="match status" value="1"/>
</dbReference>
<keyword evidence="8" id="KW-1185">Reference proteome</keyword>
<evidence type="ECO:0000256" key="4">
    <source>
        <dbReference type="ARBA" id="ARBA00023002"/>
    </source>
</evidence>
<keyword evidence="5" id="KW-0732">Signal</keyword>
<reference evidence="7" key="2">
    <citation type="submission" date="2023-06" db="EMBL/GenBank/DDBJ databases">
        <authorList>
            <consortium name="Lawrence Berkeley National Laboratory"/>
            <person name="Haridas S."/>
            <person name="Hensen N."/>
            <person name="Bonometti L."/>
            <person name="Westerberg I."/>
            <person name="Brannstrom I.O."/>
            <person name="Guillou S."/>
            <person name="Cros-Aarteil S."/>
            <person name="Calhoun S."/>
            <person name="Kuo A."/>
            <person name="Mondo S."/>
            <person name="Pangilinan J."/>
            <person name="Riley R."/>
            <person name="Labutti K."/>
            <person name="Andreopoulos B."/>
            <person name="Lipzen A."/>
            <person name="Chen C."/>
            <person name="Yanf M."/>
            <person name="Daum C."/>
            <person name="Ng V."/>
            <person name="Clum A."/>
            <person name="Steindorff A."/>
            <person name="Ohm R."/>
            <person name="Martin F."/>
            <person name="Silar P."/>
            <person name="Natvig D."/>
            <person name="Lalanne C."/>
            <person name="Gautier V."/>
            <person name="Ament-Velasquez S.L."/>
            <person name="Kruys A."/>
            <person name="Hutchinson M.I."/>
            <person name="Powell A.J."/>
            <person name="Barry K."/>
            <person name="Miller A.N."/>
            <person name="Grigoriev I.V."/>
            <person name="Debuchy R."/>
            <person name="Gladieux P."/>
            <person name="Thoren M.H."/>
            <person name="Johannesson H."/>
        </authorList>
    </citation>
    <scope>NUCLEOTIDE SEQUENCE</scope>
    <source>
        <strain evidence="7">CBS 118394</strain>
    </source>
</reference>
<dbReference type="GO" id="GO:0016491">
    <property type="term" value="F:oxidoreductase activity"/>
    <property type="evidence" value="ECO:0007669"/>
    <property type="project" value="UniProtKB-KW"/>
</dbReference>
<dbReference type="SUPFAM" id="SSF56176">
    <property type="entry name" value="FAD-binding/transporter-associated domain-like"/>
    <property type="match status" value="1"/>
</dbReference>
<feature type="domain" description="FAD-binding PCMH-type" evidence="6">
    <location>
        <begin position="81"/>
        <end position="254"/>
    </location>
</feature>
<dbReference type="EMBL" id="JAUEDM010000002">
    <property type="protein sequence ID" value="KAK3326853.1"/>
    <property type="molecule type" value="Genomic_DNA"/>
</dbReference>
<sequence length="539" mass="56270">MKSVLHSFAFGGFGLLGLALAATPPSGDTVEHISQRQQNGSEGCIPACTELAQTFPDQVLTKDTPAYSNFTNGAYWAQQQQQTSPQCVFKPSNADQVAALVDIVRRTHCPFAIRSGGHGAFAGVSSIVDGITVSLEKLSAIDVSPDNRTVSVGVGNTWLTVYQALEKHGLAVPGGRYPTVGVGGLSLGGGVSFFANTRGWTCDNIRSYEVVLANATVVQVDNTSSSLSDLHWALRGGGNNFAIVTKVNMDAFPLPDGGRMWGGFHVVNASEQASTIINAAYNLGTTGADTDPGVAQIVNFGVFPGLPGKIGIAILSHAAGQNQQQPNPPAAMSEFLAIPALADTTRLRTLSNLSAELGNGGGLGGGDSSTPKRRARGTATFALNVDIMTAAKDICFDEMDQLVAAGVSGLEATCVFQVISSGQLAASTQRGGNALGVGPEDGPLFLLNVVLGWANAVDDNRVHRAARNIAERSTEYGDARGWARDFRYMNYAGEFQDVLASYGAAEKARLVATAKKYDPEGVFQTLLPGAFKLGGAPVS</sequence>
<dbReference type="InterPro" id="IPR016166">
    <property type="entry name" value="FAD-bd_PCMH"/>
</dbReference>
<dbReference type="InterPro" id="IPR036318">
    <property type="entry name" value="FAD-bd_PCMH-like_sf"/>
</dbReference>
<evidence type="ECO:0000256" key="2">
    <source>
        <dbReference type="ARBA" id="ARBA00022630"/>
    </source>
</evidence>
<evidence type="ECO:0000256" key="3">
    <source>
        <dbReference type="ARBA" id="ARBA00022827"/>
    </source>
</evidence>
<dbReference type="InterPro" id="IPR016169">
    <property type="entry name" value="FAD-bd_PCMH_sub2"/>
</dbReference>
<organism evidence="7 8">
    <name type="scientific">Apodospora peruviana</name>
    <dbReference type="NCBI Taxonomy" id="516989"/>
    <lineage>
        <taxon>Eukaryota</taxon>
        <taxon>Fungi</taxon>
        <taxon>Dikarya</taxon>
        <taxon>Ascomycota</taxon>
        <taxon>Pezizomycotina</taxon>
        <taxon>Sordariomycetes</taxon>
        <taxon>Sordariomycetidae</taxon>
        <taxon>Sordariales</taxon>
        <taxon>Lasiosphaeriaceae</taxon>
        <taxon>Apodospora</taxon>
    </lineage>
</organism>
<keyword evidence="4" id="KW-0560">Oxidoreductase</keyword>
<keyword evidence="2" id="KW-0285">Flavoprotein</keyword>
<evidence type="ECO:0000313" key="7">
    <source>
        <dbReference type="EMBL" id="KAK3326853.1"/>
    </source>
</evidence>
<dbReference type="Proteomes" id="UP001283341">
    <property type="component" value="Unassembled WGS sequence"/>
</dbReference>
<comment type="caution">
    <text evidence="7">The sequence shown here is derived from an EMBL/GenBank/DDBJ whole genome shotgun (WGS) entry which is preliminary data.</text>
</comment>
<evidence type="ECO:0000256" key="5">
    <source>
        <dbReference type="SAM" id="SignalP"/>
    </source>
</evidence>
<proteinExistence type="inferred from homology"/>
<feature type="signal peptide" evidence="5">
    <location>
        <begin position="1"/>
        <end position="21"/>
    </location>
</feature>
<keyword evidence="3" id="KW-0274">FAD</keyword>
<comment type="similarity">
    <text evidence="1">Belongs to the oxygen-dependent FAD-linked oxidoreductase family.</text>
</comment>
<dbReference type="PANTHER" id="PTHR42973:SF34">
    <property type="entry name" value="FAD BINDING DOMAIN PROTEIN (AFU_ORTHOLOGUE AFUA_3G02770)"/>
    <property type="match status" value="1"/>
</dbReference>
<gene>
    <name evidence="7" type="ORF">B0H66DRAFT_581128</name>
</gene>
<name>A0AAE0MCM9_9PEZI</name>
<dbReference type="PROSITE" id="PS51387">
    <property type="entry name" value="FAD_PCMH"/>
    <property type="match status" value="1"/>
</dbReference>
<dbReference type="GO" id="GO:0071949">
    <property type="term" value="F:FAD binding"/>
    <property type="evidence" value="ECO:0007669"/>
    <property type="project" value="InterPro"/>
</dbReference>
<feature type="chain" id="PRO_5042099184" evidence="5">
    <location>
        <begin position="22"/>
        <end position="539"/>
    </location>
</feature>
<evidence type="ECO:0000313" key="8">
    <source>
        <dbReference type="Proteomes" id="UP001283341"/>
    </source>
</evidence>
<dbReference type="InterPro" id="IPR006094">
    <property type="entry name" value="Oxid_FAD_bind_N"/>
</dbReference>
<dbReference type="Gene3D" id="3.30.465.10">
    <property type="match status" value="1"/>
</dbReference>
<evidence type="ECO:0000259" key="6">
    <source>
        <dbReference type="PROSITE" id="PS51387"/>
    </source>
</evidence>